<protein>
    <recommendedName>
        <fullName evidence="6">Ribosomal protein L31e</fullName>
    </recommendedName>
</protein>
<dbReference type="OrthoDB" id="9739313at2759"/>
<dbReference type="Pfam" id="PF01198">
    <property type="entry name" value="Ribosomal_L31e"/>
    <property type="match status" value="1"/>
</dbReference>
<accession>A0A139AX75</accession>
<dbReference type="PANTHER" id="PTHR10956">
    <property type="entry name" value="60S RIBOSOMAL PROTEIN L31"/>
    <property type="match status" value="1"/>
</dbReference>
<keyword evidence="2" id="KW-0689">Ribosomal protein</keyword>
<dbReference type="GO" id="GO:0003735">
    <property type="term" value="F:structural constituent of ribosome"/>
    <property type="evidence" value="ECO:0007669"/>
    <property type="project" value="InterPro"/>
</dbReference>
<evidence type="ECO:0000256" key="1">
    <source>
        <dbReference type="ARBA" id="ARBA00010808"/>
    </source>
</evidence>
<dbReference type="STRING" id="1344416.A0A139AX75"/>
<evidence type="ECO:0008006" key="6">
    <source>
        <dbReference type="Google" id="ProtNLM"/>
    </source>
</evidence>
<gene>
    <name evidence="4" type="ORF">M427DRAFT_51578</name>
</gene>
<dbReference type="GO" id="GO:0030684">
    <property type="term" value="C:preribosome"/>
    <property type="evidence" value="ECO:0007669"/>
    <property type="project" value="EnsemblFungi"/>
</dbReference>
<dbReference type="InterPro" id="IPR023621">
    <property type="entry name" value="Ribosomal_eL31_dom_sf"/>
</dbReference>
<dbReference type="Gene3D" id="3.10.440.10">
    <property type="match status" value="1"/>
</dbReference>
<dbReference type="InterPro" id="IPR000054">
    <property type="entry name" value="Ribosomal_eL31"/>
</dbReference>
<dbReference type="SUPFAM" id="SSF54575">
    <property type="entry name" value="Ribosomal protein L31e"/>
    <property type="match status" value="1"/>
</dbReference>
<reference evidence="4 5" key="1">
    <citation type="journal article" date="2015" name="Genome Biol. Evol.">
        <title>Phylogenomic analyses indicate that early fungi evolved digesting cell walls of algal ancestors of land plants.</title>
        <authorList>
            <person name="Chang Y."/>
            <person name="Wang S."/>
            <person name="Sekimoto S."/>
            <person name="Aerts A.L."/>
            <person name="Choi C."/>
            <person name="Clum A."/>
            <person name="LaButti K.M."/>
            <person name="Lindquist E.A."/>
            <person name="Yee Ngan C."/>
            <person name="Ohm R.A."/>
            <person name="Salamov A.A."/>
            <person name="Grigoriev I.V."/>
            <person name="Spatafora J.W."/>
            <person name="Berbee M.L."/>
        </authorList>
    </citation>
    <scope>NUCLEOTIDE SEQUENCE [LARGE SCALE GENOMIC DNA]</scope>
    <source>
        <strain evidence="4 5">JEL478</strain>
    </source>
</reference>
<evidence type="ECO:0000256" key="2">
    <source>
        <dbReference type="ARBA" id="ARBA00022980"/>
    </source>
</evidence>
<dbReference type="PANTHER" id="PTHR10956:SF0">
    <property type="entry name" value="60S RIBOSOMAL PROTEIN L31"/>
    <property type="match status" value="1"/>
</dbReference>
<dbReference type="GO" id="GO:0022625">
    <property type="term" value="C:cytosolic large ribosomal subunit"/>
    <property type="evidence" value="ECO:0007669"/>
    <property type="project" value="TreeGrafter"/>
</dbReference>
<evidence type="ECO:0000313" key="5">
    <source>
        <dbReference type="Proteomes" id="UP000070544"/>
    </source>
</evidence>
<keyword evidence="3" id="KW-0687">Ribonucleoprotein</keyword>
<evidence type="ECO:0000313" key="4">
    <source>
        <dbReference type="EMBL" id="KXS21351.1"/>
    </source>
</evidence>
<name>A0A139AX75_GONPJ</name>
<sequence length="122" mass="13764">MAKEKKTTKKSVKDSVVSRDYTIHLHKHVFGKTFKKRAPKAVKVIREFAQKTMGTKDVRLDPGLNKAVWEGGVKSVPTRIRVRLSRKKNDAEDAKEKLFTYVEHVTVPSFKGLSTTPAEAQA</sequence>
<dbReference type="AlphaFoldDB" id="A0A139AX75"/>
<dbReference type="SMART" id="SM01380">
    <property type="entry name" value="Ribosomal_L31e"/>
    <property type="match status" value="1"/>
</dbReference>
<dbReference type="EMBL" id="KQ965733">
    <property type="protein sequence ID" value="KXS21351.1"/>
    <property type="molecule type" value="Genomic_DNA"/>
</dbReference>
<dbReference type="GO" id="GO:0002181">
    <property type="term" value="P:cytoplasmic translation"/>
    <property type="evidence" value="ECO:0007669"/>
    <property type="project" value="TreeGrafter"/>
</dbReference>
<keyword evidence="5" id="KW-1185">Reference proteome</keyword>
<dbReference type="OMA" id="EVWKQGI"/>
<evidence type="ECO:0000256" key="3">
    <source>
        <dbReference type="ARBA" id="ARBA00023274"/>
    </source>
</evidence>
<dbReference type="Proteomes" id="UP000070544">
    <property type="component" value="Unassembled WGS sequence"/>
</dbReference>
<proteinExistence type="inferred from homology"/>
<organism evidence="4 5">
    <name type="scientific">Gonapodya prolifera (strain JEL478)</name>
    <name type="common">Monoblepharis prolifera</name>
    <dbReference type="NCBI Taxonomy" id="1344416"/>
    <lineage>
        <taxon>Eukaryota</taxon>
        <taxon>Fungi</taxon>
        <taxon>Fungi incertae sedis</taxon>
        <taxon>Chytridiomycota</taxon>
        <taxon>Chytridiomycota incertae sedis</taxon>
        <taxon>Monoblepharidomycetes</taxon>
        <taxon>Monoblepharidales</taxon>
        <taxon>Gonapodyaceae</taxon>
        <taxon>Gonapodya</taxon>
    </lineage>
</organism>
<dbReference type="FunFam" id="3.10.440.10:FF:000001">
    <property type="entry name" value="60S ribosomal protein L31"/>
    <property type="match status" value="1"/>
</dbReference>
<comment type="similarity">
    <text evidence="1">Belongs to the eukaryotic ribosomal protein eL31 family.</text>
</comment>
<dbReference type="CDD" id="cd00463">
    <property type="entry name" value="Ribosomal_L31e"/>
    <property type="match status" value="1"/>
</dbReference>